<dbReference type="InterPro" id="IPR022029">
    <property type="entry name" value="YoaR-like_PG-bd"/>
</dbReference>
<keyword evidence="1" id="KW-0812">Transmembrane</keyword>
<keyword evidence="4" id="KW-1185">Reference proteome</keyword>
<proteinExistence type="predicted"/>
<dbReference type="InterPro" id="IPR007391">
    <property type="entry name" value="Vancomycin_resist_VanW"/>
</dbReference>
<name>A0A542ZUI7_RARFA</name>
<feature type="transmembrane region" description="Helical" evidence="1">
    <location>
        <begin position="31"/>
        <end position="52"/>
    </location>
</feature>
<dbReference type="OrthoDB" id="9813301at2"/>
<evidence type="ECO:0000256" key="1">
    <source>
        <dbReference type="SAM" id="Phobius"/>
    </source>
</evidence>
<dbReference type="Proteomes" id="UP000315389">
    <property type="component" value="Unassembled WGS sequence"/>
</dbReference>
<dbReference type="Pfam" id="PF12229">
    <property type="entry name" value="PG_binding_4"/>
    <property type="match status" value="1"/>
</dbReference>
<evidence type="ECO:0000313" key="3">
    <source>
        <dbReference type="EMBL" id="TQL64035.1"/>
    </source>
</evidence>
<comment type="caution">
    <text evidence="3">The sequence shown here is derived from an EMBL/GenBank/DDBJ whole genome shotgun (WGS) entry which is preliminary data.</text>
</comment>
<dbReference type="Pfam" id="PF04294">
    <property type="entry name" value="VanW"/>
    <property type="match status" value="1"/>
</dbReference>
<keyword evidence="1" id="KW-1133">Transmembrane helix</keyword>
<sequence length="589" mass="60906">MTNAAGADPQGPLDEFEQTAGRGISRRLRGWIIALTVLLVLVAVYVAAQAALASKIPNGTTVLGVAIGGKTADEASALLETQLAARVAEPIGLTAGDHSVELDPSAAGLSVDYPATTDGLTGFSLSPARLISHLAGGKAIDPVVVIDNAKLEAAVAGLAPALASEPVNGSVTIVDGSPVASPASDGTALDSNATADLIADKWPAEAGPYVAPISATEPVIGQSAVDAAMAQASTIVSAPVWVVIGDQRAELPENVVASALTYSPSGAELVPALDAKTIRGAVLDRTTNLETKAEDAYFAFTKKNKPKIKGGQAGTALDGQTAADAVLAAAQTTDRTASVALVESEPKVTKASLEALGVKEVVSEFSTPLTSEPIRTSNIANAGRLLTGTLVAPGETFSLEKTIGPVDAEHGYREAGVIVNGFHTTGMGGGLSQVATTTYNAGFFAGMVDIEHRPHTEWLSRYPEGRESTIYTGSIDVKFRNDSPYGLLLRGWVEGGRFHVEAWSTKYYKVDTTTSGRSNVVAPKTVYSTAQNCEPSGAGNSGFTVSVSRTVTEIESGKTIIDETKTWTYRPTNAIICGKKPSANDKKSE</sequence>
<dbReference type="PANTHER" id="PTHR35788:SF1">
    <property type="entry name" value="EXPORTED PROTEIN"/>
    <property type="match status" value="1"/>
</dbReference>
<feature type="domain" description="YoaR-like putative peptidoglycan binding" evidence="2">
    <location>
        <begin position="135"/>
        <end position="201"/>
    </location>
</feature>
<gene>
    <name evidence="3" type="ORF">FB461_0520</name>
</gene>
<dbReference type="EMBL" id="VFOS01000001">
    <property type="protein sequence ID" value="TQL64035.1"/>
    <property type="molecule type" value="Genomic_DNA"/>
</dbReference>
<dbReference type="InterPro" id="IPR052913">
    <property type="entry name" value="Glycopeptide_resist_protein"/>
</dbReference>
<protein>
    <submittedName>
        <fullName evidence="3">Vancomycin resistance protein YoaR</fullName>
    </submittedName>
</protein>
<evidence type="ECO:0000259" key="2">
    <source>
        <dbReference type="Pfam" id="PF12229"/>
    </source>
</evidence>
<organism evidence="3 4">
    <name type="scientific">Rarobacter faecitabidus</name>
    <dbReference type="NCBI Taxonomy" id="13243"/>
    <lineage>
        <taxon>Bacteria</taxon>
        <taxon>Bacillati</taxon>
        <taxon>Actinomycetota</taxon>
        <taxon>Actinomycetes</taxon>
        <taxon>Micrococcales</taxon>
        <taxon>Rarobacteraceae</taxon>
        <taxon>Rarobacter</taxon>
    </lineage>
</organism>
<keyword evidence="1" id="KW-0472">Membrane</keyword>
<dbReference type="RefSeq" id="WP_142118675.1">
    <property type="nucleotide sequence ID" value="NZ_BAAASV010000003.1"/>
</dbReference>
<evidence type="ECO:0000313" key="4">
    <source>
        <dbReference type="Proteomes" id="UP000315389"/>
    </source>
</evidence>
<accession>A0A542ZUI7</accession>
<dbReference type="PANTHER" id="PTHR35788">
    <property type="entry name" value="EXPORTED PROTEIN-RELATED"/>
    <property type="match status" value="1"/>
</dbReference>
<reference evidence="3 4" key="1">
    <citation type="submission" date="2019-06" db="EMBL/GenBank/DDBJ databases">
        <title>Sequencing the genomes of 1000 actinobacteria strains.</title>
        <authorList>
            <person name="Klenk H.-P."/>
        </authorList>
    </citation>
    <scope>NUCLEOTIDE SEQUENCE [LARGE SCALE GENOMIC DNA]</scope>
    <source>
        <strain evidence="3 4">DSM 4813</strain>
    </source>
</reference>
<dbReference type="AlphaFoldDB" id="A0A542ZUI7"/>